<dbReference type="HOGENOM" id="CLU_1785612_0_0_0"/>
<dbReference type="EMBL" id="CP003366">
    <property type="protein sequence ID" value="AGA31656.1"/>
    <property type="molecule type" value="Genomic_DNA"/>
</dbReference>
<organism evidence="2 3">
    <name type="scientific">Singulisphaera acidiphila (strain ATCC BAA-1392 / DSM 18658 / VKM B-2454 / MOB10)</name>
    <dbReference type="NCBI Taxonomy" id="886293"/>
    <lineage>
        <taxon>Bacteria</taxon>
        <taxon>Pseudomonadati</taxon>
        <taxon>Planctomycetota</taxon>
        <taxon>Planctomycetia</taxon>
        <taxon>Isosphaerales</taxon>
        <taxon>Isosphaeraceae</taxon>
        <taxon>Singulisphaera</taxon>
    </lineage>
</organism>
<dbReference type="RefSeq" id="WP_015250717.1">
    <property type="nucleotide sequence ID" value="NC_019894.1"/>
</dbReference>
<sequence>MTVKDVAKELEISLANVYALCRTGQIPHVRVGANGAGIRILRADLDAFLSSRRVGLAVKEKAARSSRKPSGPSVFKVLDTEQLRETWTAQGVIPRQPCGDSARSPIVLKHLDGEKLLAAWAAEDALDPQARENKATKSPRGERQG</sequence>
<dbReference type="GO" id="GO:0003677">
    <property type="term" value="F:DNA binding"/>
    <property type="evidence" value="ECO:0007669"/>
    <property type="project" value="UniProtKB-KW"/>
</dbReference>
<dbReference type="NCBIfam" id="TIGR01764">
    <property type="entry name" value="excise"/>
    <property type="match status" value="1"/>
</dbReference>
<evidence type="ECO:0000259" key="1">
    <source>
        <dbReference type="Pfam" id="PF12728"/>
    </source>
</evidence>
<dbReference type="InterPro" id="IPR041657">
    <property type="entry name" value="HTH_17"/>
</dbReference>
<keyword evidence="3" id="KW-1185">Reference proteome</keyword>
<evidence type="ECO:0000313" key="3">
    <source>
        <dbReference type="Proteomes" id="UP000010798"/>
    </source>
</evidence>
<geneLocation type="plasmid" evidence="2 3">
    <name>pSINAC02</name>
</geneLocation>
<keyword evidence="2" id="KW-0238">DNA-binding</keyword>
<dbReference type="Pfam" id="PF12728">
    <property type="entry name" value="HTH_17"/>
    <property type="match status" value="1"/>
</dbReference>
<accession>L0DTF7</accession>
<gene>
    <name evidence="2" type="ordered locus">Sinac_7625</name>
</gene>
<name>L0DTF7_SINAD</name>
<feature type="domain" description="Helix-turn-helix" evidence="1">
    <location>
        <begin position="1"/>
        <end position="53"/>
    </location>
</feature>
<dbReference type="AlphaFoldDB" id="L0DTF7"/>
<protein>
    <submittedName>
        <fullName evidence="2">DNA-binding protein, excisionase family</fullName>
    </submittedName>
</protein>
<keyword evidence="2" id="KW-0614">Plasmid</keyword>
<reference evidence="2 3" key="1">
    <citation type="submission" date="2012-02" db="EMBL/GenBank/DDBJ databases">
        <title>Complete sequence of plasmid 2 of Singulisphaera acidiphila DSM 18658.</title>
        <authorList>
            <consortium name="US DOE Joint Genome Institute (JGI-PGF)"/>
            <person name="Lucas S."/>
            <person name="Copeland A."/>
            <person name="Lapidus A."/>
            <person name="Glavina del Rio T."/>
            <person name="Dalin E."/>
            <person name="Tice H."/>
            <person name="Bruce D."/>
            <person name="Goodwin L."/>
            <person name="Pitluck S."/>
            <person name="Peters L."/>
            <person name="Ovchinnikova G."/>
            <person name="Chertkov O."/>
            <person name="Kyrpides N."/>
            <person name="Mavromatis K."/>
            <person name="Ivanova N."/>
            <person name="Brettin T."/>
            <person name="Detter J.C."/>
            <person name="Han C."/>
            <person name="Larimer F."/>
            <person name="Land M."/>
            <person name="Hauser L."/>
            <person name="Markowitz V."/>
            <person name="Cheng J.-F."/>
            <person name="Hugenholtz P."/>
            <person name="Woyke T."/>
            <person name="Wu D."/>
            <person name="Tindall B."/>
            <person name="Pomrenke H."/>
            <person name="Brambilla E."/>
            <person name="Klenk H.-P."/>
            <person name="Eisen J.A."/>
        </authorList>
    </citation>
    <scope>NUCLEOTIDE SEQUENCE [LARGE SCALE GENOMIC DNA]</scope>
    <source>
        <strain evidence="3">ATCC BAA-1392 / DSM 18658 / VKM B-2454 / MOB10</strain>
        <plasmid evidence="2 3">pSINAC02</plasmid>
    </source>
</reference>
<dbReference type="Proteomes" id="UP000010798">
    <property type="component" value="Plasmid pSINAC02"/>
</dbReference>
<dbReference type="InterPro" id="IPR010093">
    <property type="entry name" value="SinI_DNA-bd"/>
</dbReference>
<dbReference type="KEGG" id="saci:Sinac_7625"/>
<evidence type="ECO:0000313" key="2">
    <source>
        <dbReference type="EMBL" id="AGA31656.1"/>
    </source>
</evidence>
<proteinExistence type="predicted"/>